<dbReference type="InterPro" id="IPR001841">
    <property type="entry name" value="Znf_RING"/>
</dbReference>
<dbReference type="InterPro" id="IPR018957">
    <property type="entry name" value="Znf_C3HC4_RING-type"/>
</dbReference>
<evidence type="ECO:0000256" key="1">
    <source>
        <dbReference type="ARBA" id="ARBA00022723"/>
    </source>
</evidence>
<keyword evidence="3" id="KW-0862">Zinc</keyword>
<evidence type="ECO:0000259" key="5">
    <source>
        <dbReference type="PROSITE" id="PS50089"/>
    </source>
</evidence>
<dbReference type="PROSITE" id="PS50089">
    <property type="entry name" value="ZF_RING_2"/>
    <property type="match status" value="1"/>
</dbReference>
<organism evidence="7 8">
    <name type="scientific">Acanthosepion pharaonis</name>
    <name type="common">Pharaoh cuttlefish</name>
    <name type="synonym">Sepia pharaonis</name>
    <dbReference type="NCBI Taxonomy" id="158019"/>
    <lineage>
        <taxon>Eukaryota</taxon>
        <taxon>Metazoa</taxon>
        <taxon>Spiralia</taxon>
        <taxon>Lophotrochozoa</taxon>
        <taxon>Mollusca</taxon>
        <taxon>Cephalopoda</taxon>
        <taxon>Coleoidea</taxon>
        <taxon>Decapodiformes</taxon>
        <taxon>Sepiida</taxon>
        <taxon>Sepiina</taxon>
        <taxon>Sepiidae</taxon>
        <taxon>Acanthosepion</taxon>
    </lineage>
</organism>
<comment type="caution">
    <text evidence="7">The sequence shown here is derived from an EMBL/GenBank/DDBJ whole genome shotgun (WGS) entry which is preliminary data.</text>
</comment>
<dbReference type="InterPro" id="IPR000315">
    <property type="entry name" value="Znf_B-box"/>
</dbReference>
<accession>A0A812CV94</accession>
<dbReference type="InterPro" id="IPR047153">
    <property type="entry name" value="TRIM45/56/19-like"/>
</dbReference>
<dbReference type="InterPro" id="IPR013083">
    <property type="entry name" value="Znf_RING/FYVE/PHD"/>
</dbReference>
<dbReference type="PROSITE" id="PS00518">
    <property type="entry name" value="ZF_RING_1"/>
    <property type="match status" value="1"/>
</dbReference>
<evidence type="ECO:0000313" key="8">
    <source>
        <dbReference type="Proteomes" id="UP000597762"/>
    </source>
</evidence>
<dbReference type="GO" id="GO:0005654">
    <property type="term" value="C:nucleoplasm"/>
    <property type="evidence" value="ECO:0007669"/>
    <property type="project" value="TreeGrafter"/>
</dbReference>
<dbReference type="SUPFAM" id="SSF75011">
    <property type="entry name" value="3-carboxy-cis,cis-mucoante lactonizing enzyme"/>
    <property type="match status" value="1"/>
</dbReference>
<dbReference type="Proteomes" id="UP000597762">
    <property type="component" value="Unassembled WGS sequence"/>
</dbReference>
<dbReference type="PANTHER" id="PTHR25462:SF296">
    <property type="entry name" value="MEIOTIC P26, ISOFORM F"/>
    <property type="match status" value="1"/>
</dbReference>
<evidence type="ECO:0000256" key="2">
    <source>
        <dbReference type="ARBA" id="ARBA00022771"/>
    </source>
</evidence>
<keyword evidence="8" id="KW-1185">Reference proteome</keyword>
<dbReference type="SMART" id="SM00184">
    <property type="entry name" value="RING"/>
    <property type="match status" value="2"/>
</dbReference>
<dbReference type="SUPFAM" id="SSF57845">
    <property type="entry name" value="B-box zinc-binding domain"/>
    <property type="match status" value="1"/>
</dbReference>
<reference evidence="7" key="1">
    <citation type="submission" date="2021-01" db="EMBL/GenBank/DDBJ databases">
        <authorList>
            <person name="Li R."/>
            <person name="Bekaert M."/>
        </authorList>
    </citation>
    <scope>NUCLEOTIDE SEQUENCE</scope>
    <source>
        <strain evidence="7">Farmed</strain>
    </source>
</reference>
<dbReference type="Gene3D" id="3.30.160.60">
    <property type="entry name" value="Classic Zinc Finger"/>
    <property type="match status" value="1"/>
</dbReference>
<feature type="domain" description="RING-type" evidence="5">
    <location>
        <begin position="7"/>
        <end position="41"/>
    </location>
</feature>
<keyword evidence="1" id="KW-0479">Metal-binding</keyword>
<evidence type="ECO:0000313" key="7">
    <source>
        <dbReference type="EMBL" id="CAE1277228.1"/>
    </source>
</evidence>
<protein>
    <submittedName>
        <fullName evidence="7">Uncharacterized protein</fullName>
    </submittedName>
</protein>
<name>A0A812CV94_ACAPH</name>
<dbReference type="SUPFAM" id="SSF57850">
    <property type="entry name" value="RING/U-box"/>
    <property type="match status" value="1"/>
</dbReference>
<evidence type="ECO:0000256" key="3">
    <source>
        <dbReference type="ARBA" id="ARBA00022833"/>
    </source>
</evidence>
<dbReference type="PANTHER" id="PTHR25462">
    <property type="entry name" value="BONUS, ISOFORM C-RELATED"/>
    <property type="match status" value="1"/>
</dbReference>
<proteinExistence type="predicted"/>
<dbReference type="Gene3D" id="3.30.40.10">
    <property type="entry name" value="Zinc/RING finger domain, C3HC4 (zinc finger)"/>
    <property type="match status" value="1"/>
</dbReference>
<dbReference type="GO" id="GO:0008270">
    <property type="term" value="F:zinc ion binding"/>
    <property type="evidence" value="ECO:0007669"/>
    <property type="project" value="UniProtKB-KW"/>
</dbReference>
<dbReference type="AlphaFoldDB" id="A0A812CV94"/>
<dbReference type="Pfam" id="PF00643">
    <property type="entry name" value="zf-B_box"/>
    <property type="match status" value="1"/>
</dbReference>
<evidence type="ECO:0000256" key="4">
    <source>
        <dbReference type="PROSITE-ProRule" id="PRU00024"/>
    </source>
</evidence>
<feature type="domain" description="B box-type" evidence="6">
    <location>
        <begin position="143"/>
        <end position="177"/>
    </location>
</feature>
<dbReference type="Pfam" id="PF00097">
    <property type="entry name" value="zf-C3HC4"/>
    <property type="match status" value="1"/>
</dbReference>
<dbReference type="SMART" id="SM00336">
    <property type="entry name" value="BBOX"/>
    <property type="match status" value="2"/>
</dbReference>
<dbReference type="OrthoDB" id="10066958at2759"/>
<evidence type="ECO:0000259" key="6">
    <source>
        <dbReference type="PROSITE" id="PS50119"/>
    </source>
</evidence>
<dbReference type="EMBL" id="CAHIKZ030001913">
    <property type="protein sequence ID" value="CAE1277228.1"/>
    <property type="molecule type" value="Genomic_DNA"/>
</dbReference>
<dbReference type="GO" id="GO:0061630">
    <property type="term" value="F:ubiquitin protein ligase activity"/>
    <property type="evidence" value="ECO:0007669"/>
    <property type="project" value="TreeGrafter"/>
</dbReference>
<sequence>METPKALQCLHSFCQKCLQAYISSNAKRNSNGWYVHCPVCRSISLPPNKDCTIGNGAAAFPTNFYINRKRLYLSEKRKAINRDENGVCSLCPDPNRTPVEWFCLPCKKAVCRECVFDHEKDRRVPHQLHKLSDALTKSSNSGNIPTICPDHEGKLMFLFCLTCLTSVCDTCMVDNHQHCVISFLRKDSDRLLAHLEAKTKELALVSDNVWHWTTHIGRCRDDITRKVTTAVEEVAAFLERKKALVLTELNILYKSQQDYLNFTRLEVATKLKSLNEHMKLINIALRSNGEICLVSRKENAKLRFPKIGILDTSLLNMELNFQPNISFLRGVQNLSDFNLGTVSLEAGRWPDPQPFPSLGENIQQWLFANRPRLVSRFCLSNNYDDCSLRTLVFNNYIILADIDKSFLRQLSFDGVHLNKTEFLSSVGGICSWTDSQIVATMPDVRQLYFINHKDLSTRDIQKTTKSYGAVAATSNSFLVCLESSTSSVDILSPVNACGMEVLKSVPIPSVYLPDPTGCKSLVISADKNFVIVDSVQNRLLCLDSQGDLKFVYEESTTPAVCADKKYIYSSDMSRNTVSRLTLDGRLDCVLLTADDGLDHPKCLHIKDSQLVIVQGKTSKSVIVFNIYPVT</sequence>
<dbReference type="InterPro" id="IPR017907">
    <property type="entry name" value="Znf_RING_CS"/>
</dbReference>
<gene>
    <name evidence="7" type="ORF">SPHA_40509</name>
</gene>
<dbReference type="PROSITE" id="PS50119">
    <property type="entry name" value="ZF_BBOX"/>
    <property type="match status" value="1"/>
</dbReference>
<keyword evidence="2 4" id="KW-0863">Zinc-finger</keyword>